<dbReference type="EnsemblMetazoa" id="AFAF016326-RA">
    <property type="protein sequence ID" value="AFAF016326-PA"/>
    <property type="gene ID" value="AFAF016326"/>
</dbReference>
<proteinExistence type="inferred from homology"/>
<dbReference type="AlphaFoldDB" id="A0A182QT58"/>
<dbReference type="Gene3D" id="1.20.910.10">
    <property type="entry name" value="Heme oxygenase-like"/>
    <property type="match status" value="1"/>
</dbReference>
<evidence type="ECO:0000313" key="9">
    <source>
        <dbReference type="Proteomes" id="UP000075886"/>
    </source>
</evidence>
<sequence>MAQNVSFSKEMRIATRDIHSVSDALVNAKLAFALYDSRVWAEGLLIFYDVFKHLEQRVPHDFLPPELHRTAQFEQDLRFYLGEGWLERHTPKPEVRTYLDHLRTVEQENPNLLLAYVYHLYMGLLSGGQILQKRRAVGRRMNPFRRGAEETNEGAALTTFEDHSIYELKQCLRKIVDEFGARLDDDTHQRMLEESRKVFELNNTIIRTVQGVGRANARIVKYVAMAILAFVLVQYMLRNGTLTNKTANIFTRNM</sequence>
<dbReference type="InterPro" id="IPR016053">
    <property type="entry name" value="Haem_Oase-like"/>
</dbReference>
<reference evidence="9" key="1">
    <citation type="submission" date="2014-01" db="EMBL/GenBank/DDBJ databases">
        <title>The Genome Sequence of Anopheles farauti FAR1 (V2).</title>
        <authorList>
            <consortium name="The Broad Institute Genomics Platform"/>
            <person name="Neafsey D.E."/>
            <person name="Besansky N."/>
            <person name="Howell P."/>
            <person name="Walton C."/>
            <person name="Young S.K."/>
            <person name="Zeng Q."/>
            <person name="Gargeya S."/>
            <person name="Fitzgerald M."/>
            <person name="Haas B."/>
            <person name="Abouelleil A."/>
            <person name="Allen A.W."/>
            <person name="Alvarado L."/>
            <person name="Arachchi H.M."/>
            <person name="Berlin A.M."/>
            <person name="Chapman S.B."/>
            <person name="Gainer-Dewar J."/>
            <person name="Goldberg J."/>
            <person name="Griggs A."/>
            <person name="Gujja S."/>
            <person name="Hansen M."/>
            <person name="Howarth C."/>
            <person name="Imamovic A."/>
            <person name="Ireland A."/>
            <person name="Larimer J."/>
            <person name="McCowan C."/>
            <person name="Murphy C."/>
            <person name="Pearson M."/>
            <person name="Poon T.W."/>
            <person name="Priest M."/>
            <person name="Roberts A."/>
            <person name="Saif S."/>
            <person name="Shea T."/>
            <person name="Sisk P."/>
            <person name="Sykes S."/>
            <person name="Wortman J."/>
            <person name="Nusbaum C."/>
            <person name="Birren B."/>
        </authorList>
    </citation>
    <scope>NUCLEOTIDE SEQUENCE [LARGE SCALE GENOMIC DNA]</scope>
    <source>
        <strain evidence="9">FAR1</strain>
    </source>
</reference>
<evidence type="ECO:0000313" key="8">
    <source>
        <dbReference type="EnsemblMetazoa" id="AFAF016326-PA"/>
    </source>
</evidence>
<keyword evidence="3 4" id="KW-0408">Iron</keyword>
<keyword evidence="2 4" id="KW-0479">Metal-binding</keyword>
<dbReference type="EC" id="1.14.14.18" evidence="4"/>
<dbReference type="VEuPathDB" id="VectorBase:AFAF016326"/>
<reference evidence="8" key="2">
    <citation type="submission" date="2020-05" db="UniProtKB">
        <authorList>
            <consortium name="EnsemblMetazoa"/>
        </authorList>
    </citation>
    <scope>IDENTIFICATION</scope>
    <source>
        <strain evidence="8">FAR1</strain>
    </source>
</reference>
<dbReference type="EMBL" id="AXCN02000286">
    <property type="status" value="NOT_ANNOTATED_CDS"/>
    <property type="molecule type" value="Genomic_DNA"/>
</dbReference>
<feature type="binding site" evidence="5">
    <location>
        <position position="173"/>
    </location>
    <ligand>
        <name>heme b</name>
        <dbReference type="ChEBI" id="CHEBI:60344"/>
    </ligand>
</feature>
<dbReference type="Proteomes" id="UP000075886">
    <property type="component" value="Unassembled WGS sequence"/>
</dbReference>
<accession>A0A182QT58</accession>
<dbReference type="Pfam" id="PF01126">
    <property type="entry name" value="Heme_oxygenase"/>
    <property type="match status" value="1"/>
</dbReference>
<comment type="catalytic activity">
    <reaction evidence="4">
        <text>heme b + 3 reduced [NADPH--hemoprotein reductase] + 3 O2 = biliverdin IXalpha + CO + Fe(2+) + 3 oxidized [NADPH--hemoprotein reductase] + 3 H2O + H(+)</text>
        <dbReference type="Rhea" id="RHEA:21764"/>
        <dbReference type="Rhea" id="RHEA-COMP:11964"/>
        <dbReference type="Rhea" id="RHEA-COMP:11965"/>
        <dbReference type="ChEBI" id="CHEBI:15377"/>
        <dbReference type="ChEBI" id="CHEBI:15378"/>
        <dbReference type="ChEBI" id="CHEBI:15379"/>
        <dbReference type="ChEBI" id="CHEBI:17245"/>
        <dbReference type="ChEBI" id="CHEBI:29033"/>
        <dbReference type="ChEBI" id="CHEBI:57618"/>
        <dbReference type="ChEBI" id="CHEBI:57991"/>
        <dbReference type="ChEBI" id="CHEBI:58210"/>
        <dbReference type="ChEBI" id="CHEBI:60344"/>
        <dbReference type="EC" id="1.14.14.18"/>
    </reaction>
</comment>
<dbReference type="InterPro" id="IPR002051">
    <property type="entry name" value="Haem_Oase"/>
</dbReference>
<keyword evidence="9" id="KW-1185">Reference proteome</keyword>
<dbReference type="GO" id="GO:0004392">
    <property type="term" value="F:heme oxygenase (decyclizing) activity"/>
    <property type="evidence" value="ECO:0007669"/>
    <property type="project" value="UniProtKB-UniRule"/>
</dbReference>
<keyword evidence="7" id="KW-1133">Transmembrane helix</keyword>
<name>A0A182QT58_9DIPT</name>
<dbReference type="CDD" id="cd19165">
    <property type="entry name" value="HemeO"/>
    <property type="match status" value="1"/>
</dbReference>
<dbReference type="PIRSF" id="PIRSF000343">
    <property type="entry name" value="Haem_Oase"/>
    <property type="match status" value="1"/>
</dbReference>
<dbReference type="FunFam" id="1.20.910.10:FF:000016">
    <property type="entry name" value="Heme oxygenase"/>
    <property type="match status" value="1"/>
</dbReference>
<evidence type="ECO:0000256" key="4">
    <source>
        <dbReference type="PIRNR" id="PIRNR000343"/>
    </source>
</evidence>
<evidence type="ECO:0000256" key="3">
    <source>
        <dbReference type="ARBA" id="ARBA00023004"/>
    </source>
</evidence>
<dbReference type="STRING" id="69004.A0A182QT58"/>
<evidence type="ECO:0000256" key="6">
    <source>
        <dbReference type="PIRSR" id="PIRSR000343-2"/>
    </source>
</evidence>
<feature type="transmembrane region" description="Helical" evidence="7">
    <location>
        <begin position="219"/>
        <end position="237"/>
    </location>
</feature>
<feature type="binding site" evidence="5">
    <location>
        <position position="12"/>
    </location>
    <ligand>
        <name>heme b</name>
        <dbReference type="ChEBI" id="CHEBI:60344"/>
    </ligand>
</feature>
<comment type="similarity">
    <text evidence="4">Belongs to the heme oxygenase family.</text>
</comment>
<dbReference type="SUPFAM" id="SSF48613">
    <property type="entry name" value="Heme oxygenase-like"/>
    <property type="match status" value="1"/>
</dbReference>
<keyword evidence="7" id="KW-0812">Transmembrane</keyword>
<feature type="transmembrane region" description="Helical" evidence="7">
    <location>
        <begin position="113"/>
        <end position="131"/>
    </location>
</feature>
<dbReference type="PANTHER" id="PTHR10720">
    <property type="entry name" value="HEME OXYGENASE"/>
    <property type="match status" value="1"/>
</dbReference>
<dbReference type="InterPro" id="IPR016084">
    <property type="entry name" value="Haem_Oase-like_multi-hlx"/>
</dbReference>
<evidence type="ECO:0000256" key="1">
    <source>
        <dbReference type="ARBA" id="ARBA00022617"/>
    </source>
</evidence>
<dbReference type="GO" id="GO:0006788">
    <property type="term" value="P:heme oxidation"/>
    <property type="evidence" value="ECO:0007669"/>
    <property type="project" value="UniProtKB-UniRule"/>
</dbReference>
<keyword evidence="7" id="KW-0472">Membrane</keyword>
<evidence type="ECO:0000256" key="2">
    <source>
        <dbReference type="ARBA" id="ARBA00022723"/>
    </source>
</evidence>
<keyword evidence="1 4" id="KW-0349">Heme</keyword>
<protein>
    <recommendedName>
        <fullName evidence="4">Heme oxygenase</fullName>
        <ecNumber evidence="4">1.14.14.18</ecNumber>
    </recommendedName>
</protein>
<dbReference type="PANTHER" id="PTHR10720:SF0">
    <property type="entry name" value="HEME OXYGENASE"/>
    <property type="match status" value="1"/>
</dbReference>
<dbReference type="GO" id="GO:0046872">
    <property type="term" value="F:metal ion binding"/>
    <property type="evidence" value="ECO:0007669"/>
    <property type="project" value="UniProtKB-UniRule"/>
</dbReference>
<organism evidence="8 9">
    <name type="scientific">Anopheles farauti</name>
    <dbReference type="NCBI Taxonomy" id="69004"/>
    <lineage>
        <taxon>Eukaryota</taxon>
        <taxon>Metazoa</taxon>
        <taxon>Ecdysozoa</taxon>
        <taxon>Arthropoda</taxon>
        <taxon>Hexapoda</taxon>
        <taxon>Insecta</taxon>
        <taxon>Pterygota</taxon>
        <taxon>Neoptera</taxon>
        <taxon>Endopterygota</taxon>
        <taxon>Diptera</taxon>
        <taxon>Nematocera</taxon>
        <taxon>Culicoidea</taxon>
        <taxon>Culicidae</taxon>
        <taxon>Anophelinae</taxon>
        <taxon>Anopheles</taxon>
    </lineage>
</organism>
<evidence type="ECO:0000256" key="5">
    <source>
        <dbReference type="PIRSR" id="PIRSR000343-1"/>
    </source>
</evidence>
<evidence type="ECO:0000256" key="7">
    <source>
        <dbReference type="SAM" id="Phobius"/>
    </source>
</evidence>
<feature type="binding site" evidence="5">
    <location>
        <position position="118"/>
    </location>
    <ligand>
        <name>heme b</name>
        <dbReference type="ChEBI" id="CHEBI:60344"/>
    </ligand>
</feature>
<feature type="binding site" description="axial binding residue" evidence="6">
    <location>
        <position position="19"/>
    </location>
    <ligand>
        <name>heme b</name>
        <dbReference type="ChEBI" id="CHEBI:60344"/>
    </ligand>
    <ligandPart>
        <name>Fe</name>
        <dbReference type="ChEBI" id="CHEBI:18248"/>
    </ligandPart>
</feature>